<accession>A0A0C9XN97</accession>
<name>A0A0C9XN97_9AGAM</name>
<evidence type="ECO:0000313" key="2">
    <source>
        <dbReference type="Proteomes" id="UP000054018"/>
    </source>
</evidence>
<sequence>MLQIPKGTFQHDCILDTFALYLESTSVIKPSVRENPVHYPRGALMLATIAVTWLTGQYVPLLKSQQKFSQALWGYATNEVMESVDHLLVKQWKKMLLGAEKYMGVYHPQPTLDVLVAKLRKPSGRALKRHLTSTDIAEIG</sequence>
<dbReference type="OrthoDB" id="2678283at2759"/>
<proteinExistence type="predicted"/>
<reference evidence="1 2" key="1">
    <citation type="submission" date="2014-04" db="EMBL/GenBank/DDBJ databases">
        <authorList>
            <consortium name="DOE Joint Genome Institute"/>
            <person name="Kuo A."/>
            <person name="Kohler A."/>
            <person name="Costa M.D."/>
            <person name="Nagy L.G."/>
            <person name="Floudas D."/>
            <person name="Copeland A."/>
            <person name="Barry K.W."/>
            <person name="Cichocki N."/>
            <person name="Veneault-Fourrey C."/>
            <person name="LaButti K."/>
            <person name="Lindquist E.A."/>
            <person name="Lipzen A."/>
            <person name="Lundell T."/>
            <person name="Morin E."/>
            <person name="Murat C."/>
            <person name="Sun H."/>
            <person name="Tunlid A."/>
            <person name="Henrissat B."/>
            <person name="Grigoriev I.V."/>
            <person name="Hibbett D.S."/>
            <person name="Martin F."/>
            <person name="Nordberg H.P."/>
            <person name="Cantor M.N."/>
            <person name="Hua S.X."/>
        </authorList>
    </citation>
    <scope>NUCLEOTIDE SEQUENCE [LARGE SCALE GENOMIC DNA]</scope>
    <source>
        <strain evidence="1 2">441</strain>
    </source>
</reference>
<dbReference type="AlphaFoldDB" id="A0A0C9XN97"/>
<dbReference type="EMBL" id="KN833967">
    <property type="protein sequence ID" value="KIK13910.1"/>
    <property type="molecule type" value="Genomic_DNA"/>
</dbReference>
<dbReference type="HOGENOM" id="CLU_158360_0_0_1"/>
<gene>
    <name evidence="1" type="ORF">PISMIDRAFT_118000</name>
</gene>
<evidence type="ECO:0000313" key="1">
    <source>
        <dbReference type="EMBL" id="KIK13910.1"/>
    </source>
</evidence>
<dbReference type="Proteomes" id="UP000054018">
    <property type="component" value="Unassembled WGS sequence"/>
</dbReference>
<organism evidence="1 2">
    <name type="scientific">Pisolithus microcarpus 441</name>
    <dbReference type="NCBI Taxonomy" id="765257"/>
    <lineage>
        <taxon>Eukaryota</taxon>
        <taxon>Fungi</taxon>
        <taxon>Dikarya</taxon>
        <taxon>Basidiomycota</taxon>
        <taxon>Agaricomycotina</taxon>
        <taxon>Agaricomycetes</taxon>
        <taxon>Agaricomycetidae</taxon>
        <taxon>Boletales</taxon>
        <taxon>Sclerodermatineae</taxon>
        <taxon>Pisolithaceae</taxon>
        <taxon>Pisolithus</taxon>
    </lineage>
</organism>
<protein>
    <submittedName>
        <fullName evidence="1">Uncharacterized protein</fullName>
    </submittedName>
</protein>
<keyword evidence="2" id="KW-1185">Reference proteome</keyword>
<reference evidence="2" key="2">
    <citation type="submission" date="2015-01" db="EMBL/GenBank/DDBJ databases">
        <title>Evolutionary Origins and Diversification of the Mycorrhizal Mutualists.</title>
        <authorList>
            <consortium name="DOE Joint Genome Institute"/>
            <consortium name="Mycorrhizal Genomics Consortium"/>
            <person name="Kohler A."/>
            <person name="Kuo A."/>
            <person name="Nagy L.G."/>
            <person name="Floudas D."/>
            <person name="Copeland A."/>
            <person name="Barry K.W."/>
            <person name="Cichocki N."/>
            <person name="Veneault-Fourrey C."/>
            <person name="LaButti K."/>
            <person name="Lindquist E.A."/>
            <person name="Lipzen A."/>
            <person name="Lundell T."/>
            <person name="Morin E."/>
            <person name="Murat C."/>
            <person name="Riley R."/>
            <person name="Ohm R."/>
            <person name="Sun H."/>
            <person name="Tunlid A."/>
            <person name="Henrissat B."/>
            <person name="Grigoriev I.V."/>
            <person name="Hibbett D.S."/>
            <person name="Martin F."/>
        </authorList>
    </citation>
    <scope>NUCLEOTIDE SEQUENCE [LARGE SCALE GENOMIC DNA]</scope>
    <source>
        <strain evidence="2">441</strain>
    </source>
</reference>